<evidence type="ECO:0000256" key="1">
    <source>
        <dbReference type="SAM" id="Phobius"/>
    </source>
</evidence>
<evidence type="ECO:0000256" key="2">
    <source>
        <dbReference type="SAM" id="SignalP"/>
    </source>
</evidence>
<reference evidence="4" key="2">
    <citation type="submission" date="2015-07" db="EMBL/GenBank/DDBJ databases">
        <title>Contrasting host-pathogen interactions and genome evolution in two generalist and specialist microsporidian pathogens of mosquitoes.</title>
        <authorList>
            <consortium name="The Broad Institute Genomics Platform"/>
            <consortium name="The Broad Institute Genome Sequencing Center for Infectious Disease"/>
            <person name="Cuomo C.A."/>
            <person name="Sanscrainte N.D."/>
            <person name="Goldberg J.M."/>
            <person name="Heiman D."/>
            <person name="Young S."/>
            <person name="Zeng Q."/>
            <person name="Becnel J.J."/>
            <person name="Birren B.W."/>
        </authorList>
    </citation>
    <scope>NUCLEOTIDE SEQUENCE [LARGE SCALE GENOMIC DNA]</scope>
    <source>
        <strain evidence="4">USNM 41457</strain>
    </source>
</reference>
<dbReference type="EMBL" id="AFBI03000036">
    <property type="protein sequence ID" value="EJW03489.1"/>
    <property type="molecule type" value="Genomic_DNA"/>
</dbReference>
<accession>J9D7J2</accession>
<comment type="caution">
    <text evidence="3">The sequence shown here is derived from an EMBL/GenBank/DDBJ whole genome shotgun (WGS) entry which is preliminary data.</text>
</comment>
<keyword evidence="1" id="KW-1133">Transmembrane helix</keyword>
<dbReference type="AlphaFoldDB" id="J9D7J2"/>
<gene>
    <name evidence="3" type="ORF">EDEG_02185</name>
</gene>
<name>J9D7J2_EDHAE</name>
<keyword evidence="4" id="KW-1185">Reference proteome</keyword>
<keyword evidence="1" id="KW-0812">Transmembrane</keyword>
<dbReference type="OrthoDB" id="759142at2759"/>
<keyword evidence="1" id="KW-0472">Membrane</keyword>
<keyword evidence="2" id="KW-0732">Signal</keyword>
<sequence length="205" mass="23999">MLFLILFKAIFCDSGATLFHLKDPERPFILIEDVIENQICQGFFQPVECKNVKYGVRITGEKDGLFYFYSDGIDLREETHFSFNCSEPQKFKVTMTPSLIDSESEATIGKMKYSFNMDFNKFKKEIAENEIKYAIRALDDMTNLFSELKKKTLMKKDMILNLKGKRSRSFKFVVYFSFGSMGLLIGLRLYCRFSMKKFLKTKKII</sequence>
<feature type="transmembrane region" description="Helical" evidence="1">
    <location>
        <begin position="172"/>
        <end position="191"/>
    </location>
</feature>
<proteinExistence type="predicted"/>
<dbReference type="InParanoid" id="J9D7J2"/>
<evidence type="ECO:0000313" key="4">
    <source>
        <dbReference type="Proteomes" id="UP000003163"/>
    </source>
</evidence>
<feature type="signal peptide" evidence="2">
    <location>
        <begin position="1"/>
        <end position="16"/>
    </location>
</feature>
<dbReference type="OMA" id="VSILCIN"/>
<organism evidence="3 4">
    <name type="scientific">Edhazardia aedis (strain USNM 41457)</name>
    <name type="common">Microsporidian parasite</name>
    <dbReference type="NCBI Taxonomy" id="1003232"/>
    <lineage>
        <taxon>Eukaryota</taxon>
        <taxon>Fungi</taxon>
        <taxon>Fungi incertae sedis</taxon>
        <taxon>Microsporidia</taxon>
        <taxon>Edhazardia</taxon>
    </lineage>
</organism>
<dbReference type="Proteomes" id="UP000003163">
    <property type="component" value="Unassembled WGS sequence"/>
</dbReference>
<evidence type="ECO:0008006" key="5">
    <source>
        <dbReference type="Google" id="ProtNLM"/>
    </source>
</evidence>
<dbReference type="STRING" id="1003232.J9D7J2"/>
<reference evidence="3 4" key="1">
    <citation type="submission" date="2011-08" db="EMBL/GenBank/DDBJ databases">
        <authorList>
            <person name="Liu Z.J."/>
            <person name="Shi F.L."/>
            <person name="Lu J.Q."/>
            <person name="Li M."/>
            <person name="Wang Z.L."/>
        </authorList>
    </citation>
    <scope>NUCLEOTIDE SEQUENCE [LARGE SCALE GENOMIC DNA]</scope>
    <source>
        <strain evidence="3 4">USNM 41457</strain>
    </source>
</reference>
<feature type="chain" id="PRO_5003821415" description="GOLD domain-containing protein" evidence="2">
    <location>
        <begin position="17"/>
        <end position="205"/>
    </location>
</feature>
<dbReference type="VEuPathDB" id="MicrosporidiaDB:EDEG_02185"/>
<protein>
    <recommendedName>
        <fullName evidence="5">GOLD domain-containing protein</fullName>
    </recommendedName>
</protein>
<dbReference type="HOGENOM" id="CLU_115931_0_0_1"/>
<evidence type="ECO:0000313" key="3">
    <source>
        <dbReference type="EMBL" id="EJW03489.1"/>
    </source>
</evidence>